<keyword evidence="2" id="KW-1185">Reference proteome</keyword>
<comment type="caution">
    <text evidence="1">The sequence shown here is derived from an EMBL/GenBank/DDBJ whole genome shotgun (WGS) entry which is preliminary data.</text>
</comment>
<accession>A0A8K1LC51</accession>
<protein>
    <submittedName>
        <fullName evidence="1">Uncharacterized protein</fullName>
    </submittedName>
</protein>
<organism evidence="1 2">
    <name type="scientific">Zosterops borbonicus</name>
    <dbReference type="NCBI Taxonomy" id="364589"/>
    <lineage>
        <taxon>Eukaryota</taxon>
        <taxon>Metazoa</taxon>
        <taxon>Chordata</taxon>
        <taxon>Craniata</taxon>
        <taxon>Vertebrata</taxon>
        <taxon>Euteleostomi</taxon>
        <taxon>Archelosauria</taxon>
        <taxon>Archosauria</taxon>
        <taxon>Dinosauria</taxon>
        <taxon>Saurischia</taxon>
        <taxon>Theropoda</taxon>
        <taxon>Coelurosauria</taxon>
        <taxon>Aves</taxon>
        <taxon>Neognathae</taxon>
        <taxon>Neoaves</taxon>
        <taxon>Telluraves</taxon>
        <taxon>Australaves</taxon>
        <taxon>Passeriformes</taxon>
        <taxon>Sylvioidea</taxon>
        <taxon>Zosteropidae</taxon>
        <taxon>Zosterops</taxon>
    </lineage>
</organism>
<dbReference type="Proteomes" id="UP000796761">
    <property type="component" value="Unassembled WGS sequence"/>
</dbReference>
<sequence>MRRQSLKSCEHGKEVILYHLTSIAKGLSGFREEGCGFPVEQSMAGSLLPVPSAVGPAFSFELDLEDREVENYEAIHLTVGLDDSCGSLLTQKIL</sequence>
<dbReference type="AlphaFoldDB" id="A0A8K1LC51"/>
<proteinExistence type="predicted"/>
<name>A0A8K1LC51_9PASS</name>
<evidence type="ECO:0000313" key="1">
    <source>
        <dbReference type="EMBL" id="TRZ08660.1"/>
    </source>
</evidence>
<evidence type="ECO:0000313" key="2">
    <source>
        <dbReference type="Proteomes" id="UP000796761"/>
    </source>
</evidence>
<reference evidence="1" key="1">
    <citation type="submission" date="2019-04" db="EMBL/GenBank/DDBJ databases">
        <title>Genome assembly of Zosterops borbonicus 15179.</title>
        <authorList>
            <person name="Leroy T."/>
            <person name="Anselmetti Y."/>
            <person name="Tilak M.-K."/>
            <person name="Nabholz B."/>
        </authorList>
    </citation>
    <scope>NUCLEOTIDE SEQUENCE</scope>
    <source>
        <strain evidence="1">HGM_15179</strain>
        <tissue evidence="1">Muscle</tissue>
    </source>
</reference>
<dbReference type="EMBL" id="SWJQ01001275">
    <property type="protein sequence ID" value="TRZ08660.1"/>
    <property type="molecule type" value="Genomic_DNA"/>
</dbReference>
<gene>
    <name evidence="1" type="ORF">HGM15179_018445</name>
</gene>